<reference evidence="3" key="1">
    <citation type="submission" date="2016-10" db="EMBL/GenBank/DDBJ databases">
        <authorList>
            <person name="Varghese N."/>
            <person name="Submissions S."/>
        </authorList>
    </citation>
    <scope>NUCLEOTIDE SEQUENCE [LARGE SCALE GENOMIC DNA]</scope>
    <source>
        <strain evidence="3">IBRC-M 10655</strain>
    </source>
</reference>
<gene>
    <name evidence="2" type="ORF">SAMN05192558_102577</name>
</gene>
<name>A0A1H0IIS1_9PSEU</name>
<dbReference type="OrthoDB" id="161857at2"/>
<organism evidence="2 3">
    <name type="scientific">Actinokineospora alba</name>
    <dbReference type="NCBI Taxonomy" id="504798"/>
    <lineage>
        <taxon>Bacteria</taxon>
        <taxon>Bacillati</taxon>
        <taxon>Actinomycetota</taxon>
        <taxon>Actinomycetes</taxon>
        <taxon>Pseudonocardiales</taxon>
        <taxon>Pseudonocardiaceae</taxon>
        <taxon>Actinokineospora</taxon>
    </lineage>
</organism>
<proteinExistence type="predicted"/>
<dbReference type="RefSeq" id="WP_091371153.1">
    <property type="nucleotide sequence ID" value="NZ_FNDV01000008.1"/>
</dbReference>
<dbReference type="Proteomes" id="UP000199651">
    <property type="component" value="Unassembled WGS sequence"/>
</dbReference>
<keyword evidence="1" id="KW-0472">Membrane</keyword>
<protein>
    <submittedName>
        <fullName evidence="2">Uncharacterized protein</fullName>
    </submittedName>
</protein>
<dbReference type="EMBL" id="FNJB01000002">
    <property type="protein sequence ID" value="SDO31298.1"/>
    <property type="molecule type" value="Genomic_DNA"/>
</dbReference>
<evidence type="ECO:0000313" key="2">
    <source>
        <dbReference type="EMBL" id="SDO31298.1"/>
    </source>
</evidence>
<feature type="transmembrane region" description="Helical" evidence="1">
    <location>
        <begin position="38"/>
        <end position="58"/>
    </location>
</feature>
<evidence type="ECO:0000256" key="1">
    <source>
        <dbReference type="SAM" id="Phobius"/>
    </source>
</evidence>
<evidence type="ECO:0000313" key="3">
    <source>
        <dbReference type="Proteomes" id="UP000199651"/>
    </source>
</evidence>
<keyword evidence="1" id="KW-1133">Transmembrane helix</keyword>
<accession>A0A1H0IIS1</accession>
<keyword evidence="1" id="KW-0812">Transmembrane</keyword>
<feature type="transmembrane region" description="Helical" evidence="1">
    <location>
        <begin position="64"/>
        <end position="83"/>
    </location>
</feature>
<feature type="transmembrane region" description="Helical" evidence="1">
    <location>
        <begin position="6"/>
        <end position="26"/>
    </location>
</feature>
<dbReference type="AlphaFoldDB" id="A0A1H0IIS1"/>
<sequence length="91" mass="9760">MTFAGVPLWIPGLAALVPAIVFLFVYPHVAANGLRAWLLRWGHPLAWVLISAAAFVGYRFSGELAYYTALAGLTAFLGFFGAWSTATQAEG</sequence>
<keyword evidence="3" id="KW-1185">Reference proteome</keyword>
<dbReference type="STRING" id="504798.SAMN05421871_108276"/>